<dbReference type="InterPro" id="IPR010854">
    <property type="entry name" value="YdgH/BhsA/McbA-like_dom"/>
</dbReference>
<keyword evidence="3" id="KW-0574">Periplasm</keyword>
<dbReference type="KEGG" id="daq:DAQ1742_00073"/>
<dbReference type="NCBIfam" id="NF047859">
    <property type="entry name" value="StressCuResBhsA"/>
    <property type="match status" value="1"/>
</dbReference>
<dbReference type="AlphaFoldDB" id="A0A375A5F6"/>
<dbReference type="GO" id="GO:0042597">
    <property type="term" value="C:periplasmic space"/>
    <property type="evidence" value="ECO:0007669"/>
    <property type="project" value="UniProtKB-SubCell"/>
</dbReference>
<dbReference type="InterPro" id="IPR025543">
    <property type="entry name" value="Dodecin-like"/>
</dbReference>
<feature type="chain" id="PRO_5016564425" evidence="5">
    <location>
        <begin position="23"/>
        <end position="85"/>
    </location>
</feature>
<dbReference type="SUPFAM" id="SSF159871">
    <property type="entry name" value="YdgH-like"/>
    <property type="match status" value="1"/>
</dbReference>
<dbReference type="Pfam" id="PF07338">
    <property type="entry name" value="YdgH_BhsA-like"/>
    <property type="match status" value="1"/>
</dbReference>
<dbReference type="RefSeq" id="WP_035345199.1">
    <property type="nucleotide sequence ID" value="NZ_LT615367.1"/>
</dbReference>
<evidence type="ECO:0000259" key="6">
    <source>
        <dbReference type="Pfam" id="PF07338"/>
    </source>
</evidence>
<evidence type="ECO:0000256" key="5">
    <source>
        <dbReference type="SAM" id="SignalP"/>
    </source>
</evidence>
<feature type="domain" description="YdgH/BhsA/McbA-like" evidence="6">
    <location>
        <begin position="34"/>
        <end position="85"/>
    </location>
</feature>
<gene>
    <name evidence="7" type="primary">ybiJ</name>
    <name evidence="7" type="ORF">DAQ1742_00073</name>
</gene>
<dbReference type="PANTHER" id="PTHR34156">
    <property type="entry name" value="OUTER MEMBRANE PROTEIN-RELATED-RELATED"/>
    <property type="match status" value="1"/>
</dbReference>
<dbReference type="PANTHER" id="PTHR34156:SF1">
    <property type="entry name" value="PERIPLASMIC PROTEIN"/>
    <property type="match status" value="1"/>
</dbReference>
<keyword evidence="2 5" id="KW-0732">Signal</keyword>
<dbReference type="EMBL" id="LT615367">
    <property type="protein sequence ID" value="SLM61211.1"/>
    <property type="molecule type" value="Genomic_DNA"/>
</dbReference>
<feature type="signal peptide" evidence="5">
    <location>
        <begin position="1"/>
        <end position="22"/>
    </location>
</feature>
<comment type="subcellular location">
    <subcellularLocation>
        <location evidence="1">Periplasm</location>
    </subcellularLocation>
</comment>
<comment type="similarity">
    <text evidence="4">Belongs to the BhsA/McbA family.</text>
</comment>
<protein>
    <submittedName>
        <fullName evidence="7">FIG01200701: possible membrane protein</fullName>
    </submittedName>
</protein>
<evidence type="ECO:0000256" key="3">
    <source>
        <dbReference type="ARBA" id="ARBA00022764"/>
    </source>
</evidence>
<sequence>MKNVKTLAIAAVLTTLSFGSFAAQSVNYAQAQQLEKIGAVSATANSLSTLQDKLAEKARAAGASAYTITYAGGDDTLHGNAVIYK</sequence>
<dbReference type="Proteomes" id="UP000294820">
    <property type="component" value="Chromosome 1"/>
</dbReference>
<proteinExistence type="inferred from homology"/>
<dbReference type="InterPro" id="IPR051096">
    <property type="entry name" value="BhsA/McbA_stress_biofilm_assoc"/>
</dbReference>
<dbReference type="InterPro" id="IPR036275">
    <property type="entry name" value="YdgH-like_sf"/>
</dbReference>
<reference evidence="7 8" key="1">
    <citation type="submission" date="2016-09" db="EMBL/GenBank/DDBJ databases">
        <authorList>
            <person name="Reverchon S."/>
            <person name="Nasser W."/>
            <person name="Leonard S."/>
            <person name="Brochier C."/>
            <person name="Duprey A."/>
        </authorList>
    </citation>
    <scope>NUCLEOTIDE SEQUENCE [LARGE SCALE GENOMIC DNA]</scope>
    <source>
        <strain evidence="7 8">174/2</strain>
    </source>
</reference>
<evidence type="ECO:0000256" key="2">
    <source>
        <dbReference type="ARBA" id="ARBA00022729"/>
    </source>
</evidence>
<organism evidence="7 8">
    <name type="scientific">Dickeya aquatica</name>
    <dbReference type="NCBI Taxonomy" id="1401087"/>
    <lineage>
        <taxon>Bacteria</taxon>
        <taxon>Pseudomonadati</taxon>
        <taxon>Pseudomonadota</taxon>
        <taxon>Gammaproteobacteria</taxon>
        <taxon>Enterobacterales</taxon>
        <taxon>Pectobacteriaceae</taxon>
        <taxon>Dickeya</taxon>
    </lineage>
</organism>
<evidence type="ECO:0000313" key="7">
    <source>
        <dbReference type="EMBL" id="SLM61211.1"/>
    </source>
</evidence>
<evidence type="ECO:0000256" key="4">
    <source>
        <dbReference type="ARBA" id="ARBA00038138"/>
    </source>
</evidence>
<evidence type="ECO:0000256" key="1">
    <source>
        <dbReference type="ARBA" id="ARBA00004418"/>
    </source>
</evidence>
<keyword evidence="8" id="KW-1185">Reference proteome</keyword>
<dbReference type="Gene3D" id="3.30.1660.10">
    <property type="entry name" value="Flavin-binding protein dodecin"/>
    <property type="match status" value="1"/>
</dbReference>
<evidence type="ECO:0000313" key="8">
    <source>
        <dbReference type="Proteomes" id="UP000294820"/>
    </source>
</evidence>
<accession>A0A375A5F6</accession>
<name>A0A375A5F6_9GAMM</name>